<evidence type="ECO:0000313" key="6">
    <source>
        <dbReference type="EMBL" id="MFC6591982.1"/>
    </source>
</evidence>
<evidence type="ECO:0000256" key="1">
    <source>
        <dbReference type="ARBA" id="ARBA00001964"/>
    </source>
</evidence>
<dbReference type="EC" id="1.2.4.2" evidence="2"/>
<proteinExistence type="predicted"/>
<accession>A0ABW1YCE2</accession>
<evidence type="ECO:0000313" key="7">
    <source>
        <dbReference type="Proteomes" id="UP001596297"/>
    </source>
</evidence>
<dbReference type="SUPFAM" id="SSF52518">
    <property type="entry name" value="Thiamin diphosphate-binding fold (THDP-binding)"/>
    <property type="match status" value="1"/>
</dbReference>
<comment type="caution">
    <text evidence="6">The sequence shown here is derived from an EMBL/GenBank/DDBJ whole genome shotgun (WGS) entry which is preliminary data.</text>
</comment>
<evidence type="ECO:0000256" key="4">
    <source>
        <dbReference type="ARBA" id="ARBA00023052"/>
    </source>
</evidence>
<gene>
    <name evidence="6" type="ORF">ACFP81_08175</name>
</gene>
<evidence type="ECO:0000259" key="5">
    <source>
        <dbReference type="Pfam" id="PF16078"/>
    </source>
</evidence>
<dbReference type="InterPro" id="IPR011603">
    <property type="entry name" value="2oxoglutarate_DH_E1"/>
</dbReference>
<dbReference type="Proteomes" id="UP001596297">
    <property type="component" value="Unassembled WGS sequence"/>
</dbReference>
<keyword evidence="3" id="KW-0560">Oxidoreductase</keyword>
<dbReference type="InterPro" id="IPR029061">
    <property type="entry name" value="THDP-binding"/>
</dbReference>
<dbReference type="Gene3D" id="1.10.287.1150">
    <property type="entry name" value="TPP helical domain"/>
    <property type="match status" value="1"/>
</dbReference>
<dbReference type="Gene3D" id="3.40.50.970">
    <property type="match status" value="1"/>
</dbReference>
<name>A0ABW1YCE2_9DEIO</name>
<comment type="cofactor">
    <cofactor evidence="1">
        <name>thiamine diphosphate</name>
        <dbReference type="ChEBI" id="CHEBI:58937"/>
    </cofactor>
</comment>
<dbReference type="PANTHER" id="PTHR23152">
    <property type="entry name" value="2-OXOGLUTARATE DEHYDROGENASE"/>
    <property type="match status" value="1"/>
</dbReference>
<dbReference type="InterPro" id="IPR032106">
    <property type="entry name" value="2-oxogl_dehyd_N"/>
</dbReference>
<keyword evidence="4" id="KW-0786">Thiamine pyrophosphate</keyword>
<organism evidence="6 7">
    <name type="scientific">Deinococcus lacus</name>
    <dbReference type="NCBI Taxonomy" id="392561"/>
    <lineage>
        <taxon>Bacteria</taxon>
        <taxon>Thermotogati</taxon>
        <taxon>Deinococcota</taxon>
        <taxon>Deinococci</taxon>
        <taxon>Deinococcales</taxon>
        <taxon>Deinococcaceae</taxon>
        <taxon>Deinococcus</taxon>
    </lineage>
</organism>
<dbReference type="PANTHER" id="PTHR23152:SF4">
    <property type="entry name" value="2-OXOADIPATE DEHYDROGENASE COMPLEX COMPONENT E1"/>
    <property type="match status" value="1"/>
</dbReference>
<protein>
    <recommendedName>
        <fullName evidence="2">oxoglutarate dehydrogenase (succinyl-transferring)</fullName>
        <ecNumber evidence="2">1.2.4.2</ecNumber>
    </recommendedName>
</protein>
<keyword evidence="7" id="KW-1185">Reference proteome</keyword>
<dbReference type="Pfam" id="PF16078">
    <property type="entry name" value="2-oxogl_dehyd_N"/>
    <property type="match status" value="1"/>
</dbReference>
<dbReference type="EMBL" id="JBHSWD010000001">
    <property type="protein sequence ID" value="MFC6591982.1"/>
    <property type="molecule type" value="Genomic_DNA"/>
</dbReference>
<feature type="domain" description="2-oxoglutarate dehydrogenase E1 component N-terminal" evidence="5">
    <location>
        <begin position="7"/>
        <end position="44"/>
    </location>
</feature>
<reference evidence="7" key="1">
    <citation type="journal article" date="2019" name="Int. J. Syst. Evol. Microbiol.">
        <title>The Global Catalogue of Microorganisms (GCM) 10K type strain sequencing project: providing services to taxonomists for standard genome sequencing and annotation.</title>
        <authorList>
            <consortium name="The Broad Institute Genomics Platform"/>
            <consortium name="The Broad Institute Genome Sequencing Center for Infectious Disease"/>
            <person name="Wu L."/>
            <person name="Ma J."/>
        </authorList>
    </citation>
    <scope>NUCLEOTIDE SEQUENCE [LARGE SCALE GENOMIC DNA]</scope>
    <source>
        <strain evidence="7">CGMCC 1.15772</strain>
    </source>
</reference>
<evidence type="ECO:0000256" key="2">
    <source>
        <dbReference type="ARBA" id="ARBA00012280"/>
    </source>
</evidence>
<sequence>MTDPQTMMSGGNAAFIEGLYEDYLSDPQSVEAEWRQYFDGLRAGTQEARHSAIQQAFYELGRRRTPALAPAHEASAAQQVAGALVTAYRVYGHISAHYNPLNFRPLPVVPELTPEYYGLSEAQLDETVEIEGSPFKGKLRDVLEQLRRTYTGSIGFEYSYLPAKERQWFQERIEAGLGRGHYSREEKLRLMQKLNAAEGLERYLHIKYVGQKRFSLEGATALFRWLTACCKKPRPTACARSLLEWPTVAA</sequence>
<evidence type="ECO:0000256" key="3">
    <source>
        <dbReference type="ARBA" id="ARBA00023002"/>
    </source>
</evidence>